<protein>
    <submittedName>
        <fullName evidence="3">DUF5641 domain-containing protein</fullName>
    </submittedName>
</protein>
<feature type="domain" description="DUF5641" evidence="1">
    <location>
        <begin position="71"/>
        <end position="165"/>
    </location>
</feature>
<dbReference type="Pfam" id="PF18701">
    <property type="entry name" value="DUF5641"/>
    <property type="match status" value="1"/>
</dbReference>
<dbReference type="Proteomes" id="UP000095285">
    <property type="component" value="Unassembled WGS sequence"/>
</dbReference>
<evidence type="ECO:0000313" key="3">
    <source>
        <dbReference type="WBParaSite" id="EN70_2080"/>
    </source>
</evidence>
<reference evidence="3" key="2">
    <citation type="submission" date="2016-11" db="UniProtKB">
        <authorList>
            <consortium name="WormBaseParasite"/>
        </authorList>
    </citation>
    <scope>IDENTIFICATION</scope>
</reference>
<evidence type="ECO:0000313" key="2">
    <source>
        <dbReference type="Proteomes" id="UP000095285"/>
    </source>
</evidence>
<proteinExistence type="predicted"/>
<sequence length="212" mass="24719">MTLTPKIKGILNIRPLTYANSDDCKIIRPIDFIHPSASLIISTVDDDQDEFKPGNFDTRERIIKYFSGTLKVFDIFWETRERERDKLMSLRERTQREHINPKSNEDRKPRENEIVLINEPETPRGLWKLARIKELKKGKDGVTRSALVEMLNGKLNRPVSALYPLEITPEGSSRIQPTAFKKPTETQINKKNLYPQELGMRMLLNEIQTPRF</sequence>
<dbReference type="AlphaFoldDB" id="A0A1I7VFT4"/>
<dbReference type="WBParaSite" id="EN70_2080">
    <property type="protein sequence ID" value="EN70_2080"/>
    <property type="gene ID" value="EN70_2080"/>
</dbReference>
<dbReference type="InterPro" id="IPR040676">
    <property type="entry name" value="DUF5641"/>
</dbReference>
<reference evidence="2" key="1">
    <citation type="submission" date="2012-04" db="EMBL/GenBank/DDBJ databases">
        <title>The Genome Sequence of Loa loa.</title>
        <authorList>
            <consortium name="The Broad Institute Genome Sequencing Platform"/>
            <consortium name="Broad Institute Genome Sequencing Center for Infectious Disease"/>
            <person name="Nutman T.B."/>
            <person name="Fink D.L."/>
            <person name="Russ C."/>
            <person name="Young S."/>
            <person name="Zeng Q."/>
            <person name="Gargeya S."/>
            <person name="Alvarado L."/>
            <person name="Berlin A."/>
            <person name="Chapman S.B."/>
            <person name="Chen Z."/>
            <person name="Freedman E."/>
            <person name="Gellesch M."/>
            <person name="Goldberg J."/>
            <person name="Griggs A."/>
            <person name="Gujja S."/>
            <person name="Heilman E.R."/>
            <person name="Heiman D."/>
            <person name="Howarth C."/>
            <person name="Mehta T."/>
            <person name="Neiman D."/>
            <person name="Pearson M."/>
            <person name="Roberts A."/>
            <person name="Saif S."/>
            <person name="Shea T."/>
            <person name="Shenoy N."/>
            <person name="Sisk P."/>
            <person name="Stolte C."/>
            <person name="Sykes S."/>
            <person name="White J."/>
            <person name="Yandava C."/>
            <person name="Haas B."/>
            <person name="Henn M.R."/>
            <person name="Nusbaum C."/>
            <person name="Birren B."/>
        </authorList>
    </citation>
    <scope>NUCLEOTIDE SEQUENCE [LARGE SCALE GENOMIC DNA]</scope>
</reference>
<keyword evidence="2" id="KW-1185">Reference proteome</keyword>
<organism evidence="2 3">
    <name type="scientific">Loa loa</name>
    <name type="common">Eye worm</name>
    <name type="synonym">Filaria loa</name>
    <dbReference type="NCBI Taxonomy" id="7209"/>
    <lineage>
        <taxon>Eukaryota</taxon>
        <taxon>Metazoa</taxon>
        <taxon>Ecdysozoa</taxon>
        <taxon>Nematoda</taxon>
        <taxon>Chromadorea</taxon>
        <taxon>Rhabditida</taxon>
        <taxon>Spirurina</taxon>
        <taxon>Spiruromorpha</taxon>
        <taxon>Filarioidea</taxon>
        <taxon>Onchocercidae</taxon>
        <taxon>Loa</taxon>
    </lineage>
</organism>
<accession>A0A1I7VFT4</accession>
<dbReference type="STRING" id="7209.A0A1I7VFT4"/>
<name>A0A1I7VFT4_LOALO</name>
<evidence type="ECO:0000259" key="1">
    <source>
        <dbReference type="Pfam" id="PF18701"/>
    </source>
</evidence>